<keyword evidence="2" id="KW-0768">Sushi</keyword>
<accession>A0A4Y2KBR2</accession>
<dbReference type="AlphaFoldDB" id="A0A4Y2KBR2"/>
<keyword evidence="1" id="KW-1015">Disulfide bond</keyword>
<gene>
    <name evidence="5" type="ORF">AVEN_139133_1</name>
</gene>
<dbReference type="PANTHER" id="PTHR21261:SF15">
    <property type="entry name" value="BEATEN PATH IIIA, ISOFORM D-RELATED"/>
    <property type="match status" value="1"/>
</dbReference>
<comment type="caution">
    <text evidence="2">Lacks conserved residue(s) required for the propagation of feature annotation.</text>
</comment>
<keyword evidence="6" id="KW-1185">Reference proteome</keyword>
<dbReference type="PROSITE" id="PS50835">
    <property type="entry name" value="IG_LIKE"/>
    <property type="match status" value="1"/>
</dbReference>
<dbReference type="Pfam" id="PF13927">
    <property type="entry name" value="Ig_3"/>
    <property type="match status" value="1"/>
</dbReference>
<dbReference type="SUPFAM" id="SSF57535">
    <property type="entry name" value="Complement control module/SCR domain"/>
    <property type="match status" value="1"/>
</dbReference>
<dbReference type="InterPro" id="IPR035976">
    <property type="entry name" value="Sushi/SCR/CCP_sf"/>
</dbReference>
<dbReference type="EMBL" id="BGPR01004356">
    <property type="protein sequence ID" value="GBM98782.1"/>
    <property type="molecule type" value="Genomic_DNA"/>
</dbReference>
<reference evidence="5 6" key="1">
    <citation type="journal article" date="2019" name="Sci. Rep.">
        <title>Orb-weaving spider Araneus ventricosus genome elucidates the spidroin gene catalogue.</title>
        <authorList>
            <person name="Kono N."/>
            <person name="Nakamura H."/>
            <person name="Ohtoshi R."/>
            <person name="Moran D.A.P."/>
            <person name="Shinohara A."/>
            <person name="Yoshida Y."/>
            <person name="Fujiwara M."/>
            <person name="Mori M."/>
            <person name="Tomita M."/>
            <person name="Arakawa K."/>
        </authorList>
    </citation>
    <scope>NUCLEOTIDE SEQUENCE [LARGE SCALE GENOMIC DNA]</scope>
</reference>
<evidence type="ECO:0000259" key="3">
    <source>
        <dbReference type="PROSITE" id="PS50835"/>
    </source>
</evidence>
<dbReference type="Pfam" id="PF00084">
    <property type="entry name" value="Sushi"/>
    <property type="match status" value="1"/>
</dbReference>
<dbReference type="InterPro" id="IPR013783">
    <property type="entry name" value="Ig-like_fold"/>
</dbReference>
<organism evidence="5 6">
    <name type="scientific">Araneus ventricosus</name>
    <name type="common">Orbweaver spider</name>
    <name type="synonym">Epeira ventricosa</name>
    <dbReference type="NCBI Taxonomy" id="182803"/>
    <lineage>
        <taxon>Eukaryota</taxon>
        <taxon>Metazoa</taxon>
        <taxon>Ecdysozoa</taxon>
        <taxon>Arthropoda</taxon>
        <taxon>Chelicerata</taxon>
        <taxon>Arachnida</taxon>
        <taxon>Araneae</taxon>
        <taxon>Araneomorphae</taxon>
        <taxon>Entelegynae</taxon>
        <taxon>Araneoidea</taxon>
        <taxon>Araneidae</taxon>
        <taxon>Araneus</taxon>
    </lineage>
</organism>
<name>A0A4Y2KBR2_ARAVE</name>
<dbReference type="SMART" id="SM00409">
    <property type="entry name" value="IG"/>
    <property type="match status" value="1"/>
</dbReference>
<evidence type="ECO:0000256" key="1">
    <source>
        <dbReference type="ARBA" id="ARBA00023157"/>
    </source>
</evidence>
<evidence type="ECO:0000256" key="2">
    <source>
        <dbReference type="PROSITE-ProRule" id="PRU00302"/>
    </source>
</evidence>
<dbReference type="InterPro" id="IPR007110">
    <property type="entry name" value="Ig-like_dom"/>
</dbReference>
<dbReference type="Proteomes" id="UP000499080">
    <property type="component" value="Unassembled WGS sequence"/>
</dbReference>
<dbReference type="SMART" id="SM00032">
    <property type="entry name" value="CCP"/>
    <property type="match status" value="1"/>
</dbReference>
<dbReference type="InterPro" id="IPR000436">
    <property type="entry name" value="Sushi_SCR_CCP_dom"/>
</dbReference>
<protein>
    <recommendedName>
        <fullName evidence="7">Ig-like domain-containing protein</fullName>
    </recommendedName>
</protein>
<feature type="domain" description="Ig-like" evidence="3">
    <location>
        <begin position="22"/>
        <end position="142"/>
    </location>
</feature>
<dbReference type="PANTHER" id="PTHR21261">
    <property type="entry name" value="BEAT PROTEIN"/>
    <property type="match status" value="1"/>
</dbReference>
<dbReference type="SUPFAM" id="SSF48726">
    <property type="entry name" value="Immunoglobulin"/>
    <property type="match status" value="1"/>
</dbReference>
<dbReference type="CDD" id="cd00033">
    <property type="entry name" value="CCP"/>
    <property type="match status" value="1"/>
</dbReference>
<proteinExistence type="predicted"/>
<dbReference type="Gene3D" id="2.10.70.10">
    <property type="entry name" value="Complement Module, domain 1"/>
    <property type="match status" value="1"/>
</dbReference>
<evidence type="ECO:0000259" key="4">
    <source>
        <dbReference type="PROSITE" id="PS50923"/>
    </source>
</evidence>
<sequence length="355" mass="39842">MGKQAASHERALSPEASPFAKPVIQQLFVCREVLSITVTEVRLVSQLPYVISGEPAVLTCHYIVDPNEVVTEVEWEKDGILVYLWTLDEPPEAKDVLEGHVDLSVKSPSTLTINSVNMHMQGTYTCRVRTNGKTSQNDHFLMVIVDACQESAWKTYTDMISCTETVNMHCIGIFPKPSPTCGVYADGSGRFLNSVPFDSVNKLANGTYEVSFNRKFEIKDWINHTDISFRCHMMFLGTPWRRGIVHKMFGDAGCREDPPRVQNGYYNMTEEKSCWGSPSEGTRIEYHCEEGHRLLGTALYTCADGSWIPEGVIVEGDYEIPICENPNSGESTRSSTQYAINLALVIFLIFWTSQP</sequence>
<evidence type="ECO:0000313" key="6">
    <source>
        <dbReference type="Proteomes" id="UP000499080"/>
    </source>
</evidence>
<feature type="domain" description="Sushi" evidence="4">
    <location>
        <begin position="252"/>
        <end position="325"/>
    </location>
</feature>
<dbReference type="PROSITE" id="PS50923">
    <property type="entry name" value="SUSHI"/>
    <property type="match status" value="1"/>
</dbReference>
<dbReference type="InterPro" id="IPR003599">
    <property type="entry name" value="Ig_sub"/>
</dbReference>
<comment type="caution">
    <text evidence="5">The sequence shown here is derived from an EMBL/GenBank/DDBJ whole genome shotgun (WGS) entry which is preliminary data.</text>
</comment>
<dbReference type="Gene3D" id="2.60.40.10">
    <property type="entry name" value="Immunoglobulins"/>
    <property type="match status" value="1"/>
</dbReference>
<evidence type="ECO:0008006" key="7">
    <source>
        <dbReference type="Google" id="ProtNLM"/>
    </source>
</evidence>
<evidence type="ECO:0000313" key="5">
    <source>
        <dbReference type="EMBL" id="GBM98782.1"/>
    </source>
</evidence>
<dbReference type="OrthoDB" id="9984531at2759"/>
<dbReference type="InterPro" id="IPR036179">
    <property type="entry name" value="Ig-like_dom_sf"/>
</dbReference>